<protein>
    <submittedName>
        <fullName evidence="9">Sigma-70 family RNA polymerase sigma factor</fullName>
    </submittedName>
</protein>
<dbReference type="GO" id="GO:0016987">
    <property type="term" value="F:sigma factor activity"/>
    <property type="evidence" value="ECO:0007669"/>
    <property type="project" value="UniProtKB-KW"/>
</dbReference>
<dbReference type="Gene3D" id="1.10.10.10">
    <property type="entry name" value="Winged helix-like DNA-binding domain superfamily/Winged helix DNA-binding domain"/>
    <property type="match status" value="1"/>
</dbReference>
<dbReference type="Pfam" id="PF08281">
    <property type="entry name" value="Sigma70_r4_2"/>
    <property type="match status" value="1"/>
</dbReference>
<evidence type="ECO:0000256" key="1">
    <source>
        <dbReference type="ARBA" id="ARBA00010641"/>
    </source>
</evidence>
<dbReference type="InterPro" id="IPR013249">
    <property type="entry name" value="RNA_pol_sigma70_r4_t2"/>
</dbReference>
<dbReference type="InterPro" id="IPR036388">
    <property type="entry name" value="WH-like_DNA-bd_sf"/>
</dbReference>
<dbReference type="OrthoDB" id="9794372at2"/>
<dbReference type="PANTHER" id="PTHR43133:SF8">
    <property type="entry name" value="RNA POLYMERASE SIGMA FACTOR HI_1459-RELATED"/>
    <property type="match status" value="1"/>
</dbReference>
<evidence type="ECO:0000259" key="7">
    <source>
        <dbReference type="Pfam" id="PF04542"/>
    </source>
</evidence>
<evidence type="ECO:0000256" key="2">
    <source>
        <dbReference type="ARBA" id="ARBA00023015"/>
    </source>
</evidence>
<comment type="caution">
    <text evidence="9">The sequence shown here is derived from an EMBL/GenBank/DDBJ whole genome shotgun (WGS) entry which is preliminary data.</text>
</comment>
<dbReference type="NCBIfam" id="TIGR02937">
    <property type="entry name" value="sigma70-ECF"/>
    <property type="match status" value="1"/>
</dbReference>
<evidence type="ECO:0000259" key="8">
    <source>
        <dbReference type="Pfam" id="PF08281"/>
    </source>
</evidence>
<evidence type="ECO:0000313" key="10">
    <source>
        <dbReference type="Proteomes" id="UP000309215"/>
    </source>
</evidence>
<dbReference type="SUPFAM" id="SSF88659">
    <property type="entry name" value="Sigma3 and sigma4 domains of RNA polymerase sigma factors"/>
    <property type="match status" value="1"/>
</dbReference>
<dbReference type="GO" id="GO:0006352">
    <property type="term" value="P:DNA-templated transcription initiation"/>
    <property type="evidence" value="ECO:0007669"/>
    <property type="project" value="InterPro"/>
</dbReference>
<evidence type="ECO:0000256" key="3">
    <source>
        <dbReference type="ARBA" id="ARBA00023082"/>
    </source>
</evidence>
<keyword evidence="5" id="KW-0804">Transcription</keyword>
<evidence type="ECO:0000313" key="9">
    <source>
        <dbReference type="EMBL" id="TKC98289.1"/>
    </source>
</evidence>
<evidence type="ECO:0000256" key="5">
    <source>
        <dbReference type="ARBA" id="ARBA00023163"/>
    </source>
</evidence>
<feature type="region of interest" description="Disordered" evidence="6">
    <location>
        <begin position="214"/>
        <end position="240"/>
    </location>
</feature>
<keyword evidence="3" id="KW-0731">Sigma factor</keyword>
<evidence type="ECO:0000256" key="4">
    <source>
        <dbReference type="ARBA" id="ARBA00023125"/>
    </source>
</evidence>
<keyword evidence="2" id="KW-0805">Transcription regulation</keyword>
<dbReference type="CDD" id="cd06171">
    <property type="entry name" value="Sigma70_r4"/>
    <property type="match status" value="1"/>
</dbReference>
<keyword evidence="10" id="KW-1185">Reference proteome</keyword>
<feature type="domain" description="RNA polymerase sigma-70 region 2" evidence="7">
    <location>
        <begin position="44"/>
        <end position="104"/>
    </location>
</feature>
<dbReference type="Gene3D" id="1.10.1740.10">
    <property type="match status" value="1"/>
</dbReference>
<dbReference type="InterPro" id="IPR013324">
    <property type="entry name" value="RNA_pol_sigma_r3/r4-like"/>
</dbReference>
<evidence type="ECO:0000256" key="6">
    <source>
        <dbReference type="SAM" id="MobiDB-lite"/>
    </source>
</evidence>
<feature type="region of interest" description="Disordered" evidence="6">
    <location>
        <begin position="343"/>
        <end position="369"/>
    </location>
</feature>
<dbReference type="InterPro" id="IPR039425">
    <property type="entry name" value="RNA_pol_sigma-70-like"/>
</dbReference>
<dbReference type="InterPro" id="IPR007627">
    <property type="entry name" value="RNA_pol_sigma70_r2"/>
</dbReference>
<accession>A0A4U1IV05</accession>
<dbReference type="InterPro" id="IPR014284">
    <property type="entry name" value="RNA_pol_sigma-70_dom"/>
</dbReference>
<dbReference type="PANTHER" id="PTHR43133">
    <property type="entry name" value="RNA POLYMERASE ECF-TYPE SIGMA FACTO"/>
    <property type="match status" value="1"/>
</dbReference>
<dbReference type="EMBL" id="SSMQ01000070">
    <property type="protein sequence ID" value="TKC98289.1"/>
    <property type="molecule type" value="Genomic_DNA"/>
</dbReference>
<proteinExistence type="inferred from homology"/>
<comment type="similarity">
    <text evidence="1">Belongs to the sigma-70 factor family. ECF subfamily.</text>
</comment>
<gene>
    <name evidence="9" type="ORF">E8A74_41695</name>
</gene>
<organism evidence="9 10">
    <name type="scientific">Polyangium fumosum</name>
    <dbReference type="NCBI Taxonomy" id="889272"/>
    <lineage>
        <taxon>Bacteria</taxon>
        <taxon>Pseudomonadati</taxon>
        <taxon>Myxococcota</taxon>
        <taxon>Polyangia</taxon>
        <taxon>Polyangiales</taxon>
        <taxon>Polyangiaceae</taxon>
        <taxon>Polyangium</taxon>
    </lineage>
</organism>
<dbReference type="Proteomes" id="UP000309215">
    <property type="component" value="Unassembled WGS sequence"/>
</dbReference>
<sequence length="369" mass="39969">MLPSEPSPNHSTKKVGIHSPPEPLLGGMNASRMTSMLDELPRFRGKIMKWLAGFGVPAADVEDLTQEVLSAAVRYAHTYDPTKPLTPWLRMIARNIAIQYFKAKGDWASVDAVEEPAAHGETPERTAFDREMARTLAEVFDELTSAERELLTLRFRDDRSTREIAALLSLPEPTVKSRLQRTLDRCFDGFRARGVEDRPGSLLVPLFFASQEEERTGGGGSASGAGFMASPPPASPPASTRPLWRRLLTSRAAAFVAGGVAVYLLLQARQPPELAACTMWVRAFPVPIQGACTAPAGADELRDELPVRGAVRAGKTPPKVGTVATQVAAQVGASEPFTDFADVEGVDTGDIVPDDRHDPEPMIDFGSER</sequence>
<feature type="region of interest" description="Disordered" evidence="6">
    <location>
        <begin position="1"/>
        <end position="29"/>
    </location>
</feature>
<feature type="domain" description="RNA polymerase sigma factor 70 region 4 type 2" evidence="8">
    <location>
        <begin position="136"/>
        <end position="186"/>
    </location>
</feature>
<dbReference type="SUPFAM" id="SSF88946">
    <property type="entry name" value="Sigma2 domain of RNA polymerase sigma factors"/>
    <property type="match status" value="1"/>
</dbReference>
<feature type="compositionally biased region" description="Basic and acidic residues" evidence="6">
    <location>
        <begin position="353"/>
        <end position="369"/>
    </location>
</feature>
<reference evidence="9 10" key="1">
    <citation type="submission" date="2019-04" db="EMBL/GenBank/DDBJ databases">
        <authorList>
            <person name="Li Y."/>
            <person name="Wang J."/>
        </authorList>
    </citation>
    <scope>NUCLEOTIDE SEQUENCE [LARGE SCALE GENOMIC DNA]</scope>
    <source>
        <strain evidence="9 10">DSM 14668</strain>
    </source>
</reference>
<keyword evidence="4" id="KW-0238">DNA-binding</keyword>
<dbReference type="GO" id="GO:0003677">
    <property type="term" value="F:DNA binding"/>
    <property type="evidence" value="ECO:0007669"/>
    <property type="project" value="UniProtKB-KW"/>
</dbReference>
<dbReference type="Pfam" id="PF04542">
    <property type="entry name" value="Sigma70_r2"/>
    <property type="match status" value="1"/>
</dbReference>
<dbReference type="InterPro" id="IPR013325">
    <property type="entry name" value="RNA_pol_sigma_r2"/>
</dbReference>
<name>A0A4U1IV05_9BACT</name>
<dbReference type="AlphaFoldDB" id="A0A4U1IV05"/>